<dbReference type="AlphaFoldDB" id="A0A367L9J1"/>
<dbReference type="OrthoDB" id="3244603at2759"/>
<dbReference type="EMBL" id="LKCN02000010">
    <property type="protein sequence ID" value="RCI11093.1"/>
    <property type="molecule type" value="Genomic_DNA"/>
</dbReference>
<comment type="caution">
    <text evidence="1">The sequence shown here is derived from an EMBL/GenBank/DDBJ whole genome shotgun (WGS) entry which is preliminary data.</text>
</comment>
<evidence type="ECO:0000313" key="2">
    <source>
        <dbReference type="Proteomes" id="UP000253664"/>
    </source>
</evidence>
<organism evidence="1 2">
    <name type="scientific">Ophiocordyceps polyrhachis-furcata BCC 54312</name>
    <dbReference type="NCBI Taxonomy" id="1330021"/>
    <lineage>
        <taxon>Eukaryota</taxon>
        <taxon>Fungi</taxon>
        <taxon>Dikarya</taxon>
        <taxon>Ascomycota</taxon>
        <taxon>Pezizomycotina</taxon>
        <taxon>Sordariomycetes</taxon>
        <taxon>Hypocreomycetidae</taxon>
        <taxon>Hypocreales</taxon>
        <taxon>Ophiocordycipitaceae</taxon>
        <taxon>Ophiocordyceps</taxon>
    </lineage>
</organism>
<reference evidence="1 2" key="1">
    <citation type="journal article" date="2015" name="BMC Genomics">
        <title>Insights from the genome of Ophiocordyceps polyrhachis-furcata to pathogenicity and host specificity in insect fungi.</title>
        <authorList>
            <person name="Wichadakul D."/>
            <person name="Kobmoo N."/>
            <person name="Ingsriswang S."/>
            <person name="Tangphatsornruang S."/>
            <person name="Chantasingh D."/>
            <person name="Luangsa-ard J.J."/>
            <person name="Eurwilaichitr L."/>
        </authorList>
    </citation>
    <scope>NUCLEOTIDE SEQUENCE [LARGE SCALE GENOMIC DNA]</scope>
    <source>
        <strain evidence="1 2">BCC 54312</strain>
    </source>
</reference>
<proteinExistence type="predicted"/>
<protein>
    <submittedName>
        <fullName evidence="1">Uncharacterized protein</fullName>
    </submittedName>
</protein>
<dbReference type="Proteomes" id="UP000253664">
    <property type="component" value="Unassembled WGS sequence"/>
</dbReference>
<accession>A0A367L9J1</accession>
<keyword evidence="2" id="KW-1185">Reference proteome</keyword>
<name>A0A367L9J1_9HYPO</name>
<sequence>MSLPTERPTASSPFGRVKGPAADKTGLALLSNDDLGSLIRFDDESQQSFLDEEALLDLCDASRAALVNNGCLPEPLSTQLADFLAAVVRDEAYGIATVGFPVLMHARLDKLVADISAPCSSALDPTAPQPRRDWSAGRRLQRLWRARFRSDYFDIDQMRYAHLSRFGRLRHVVLDDDDQLGWRAVASQILSGGPAGKLQFEAGDG</sequence>
<gene>
    <name evidence="1" type="ORF">L249_7184</name>
</gene>
<evidence type="ECO:0000313" key="1">
    <source>
        <dbReference type="EMBL" id="RCI11093.1"/>
    </source>
</evidence>
<dbReference type="STRING" id="1330021.A0A367L9J1"/>